<gene>
    <name evidence="4" type="ORF">Cni_G16845</name>
</gene>
<dbReference type="Pfam" id="PF13041">
    <property type="entry name" value="PPR_2"/>
    <property type="match status" value="4"/>
</dbReference>
<feature type="repeat" description="PPR" evidence="2">
    <location>
        <begin position="230"/>
        <end position="264"/>
    </location>
</feature>
<feature type="repeat" description="PPR" evidence="2">
    <location>
        <begin position="942"/>
        <end position="976"/>
    </location>
</feature>
<dbReference type="GO" id="GO:0003723">
    <property type="term" value="F:RNA binding"/>
    <property type="evidence" value="ECO:0007669"/>
    <property type="project" value="InterPro"/>
</dbReference>
<feature type="repeat" description="PPR" evidence="2">
    <location>
        <begin position="129"/>
        <end position="163"/>
    </location>
</feature>
<feature type="region of interest" description="Disordered" evidence="3">
    <location>
        <begin position="1"/>
        <end position="28"/>
    </location>
</feature>
<dbReference type="FunFam" id="1.25.40.10:FF:000366">
    <property type="entry name" value="Pentatricopeptide (PPR) repeat-containing protein"/>
    <property type="match status" value="1"/>
</dbReference>
<proteinExistence type="predicted"/>
<dbReference type="InterPro" id="IPR011990">
    <property type="entry name" value="TPR-like_helical_dom_sf"/>
</dbReference>
<feature type="repeat" description="PPR" evidence="2">
    <location>
        <begin position="569"/>
        <end position="603"/>
    </location>
</feature>
<feature type="repeat" description="PPR" evidence="2">
    <location>
        <begin position="397"/>
        <end position="431"/>
    </location>
</feature>
<evidence type="ECO:0000313" key="4">
    <source>
        <dbReference type="EMBL" id="WOL08093.1"/>
    </source>
</evidence>
<dbReference type="PROSITE" id="PS51375">
    <property type="entry name" value="PPR"/>
    <property type="match status" value="8"/>
</dbReference>
<dbReference type="FunFam" id="1.25.40.10:FF:000344">
    <property type="entry name" value="Pentatricopeptide repeat-containing protein"/>
    <property type="match status" value="1"/>
</dbReference>
<dbReference type="PANTHER" id="PTHR47926">
    <property type="entry name" value="PENTATRICOPEPTIDE REPEAT-CONTAINING PROTEIN"/>
    <property type="match status" value="1"/>
</dbReference>
<dbReference type="InterPro" id="IPR046960">
    <property type="entry name" value="PPR_At4g14850-like_plant"/>
</dbReference>
<dbReference type="Pfam" id="PF01535">
    <property type="entry name" value="PPR"/>
    <property type="match status" value="10"/>
</dbReference>
<dbReference type="FunFam" id="1.25.40.10:FF:000031">
    <property type="entry name" value="Pentatricopeptide repeat-containing protein mitochondrial"/>
    <property type="match status" value="1"/>
</dbReference>
<dbReference type="NCBIfam" id="TIGR00756">
    <property type="entry name" value="PPR"/>
    <property type="match status" value="8"/>
</dbReference>
<dbReference type="SUPFAM" id="SSF48452">
    <property type="entry name" value="TPR-like"/>
    <property type="match status" value="1"/>
</dbReference>
<dbReference type="InterPro" id="IPR046848">
    <property type="entry name" value="E_motif"/>
</dbReference>
<dbReference type="FunFam" id="1.25.40.10:FF:000073">
    <property type="entry name" value="Pentatricopeptide repeat-containing protein chloroplastic"/>
    <property type="match status" value="3"/>
</dbReference>
<sequence length="1031" mass="114573">MHSMIHPLKRLSRHNPNPQSTSIPSLLSTQGFDPIQSPRLHPILPHPRAYADLLTSLSKQATLLHTHHPFDETLLRNLFSRSCKTLHARTLKLGFGLSRTVGSALVDLYSKCGQLCYSRRVFDRLEERDAATWNSVLSAHSRHGSPVEVLCSFRSMRSAGVLPDQFGFAITLSACSRLKDLDLGKQVHCTVVKTGLESNSFCEGSLIDMYSKCNHVADARKVFEKIDSPDTVSWTNMIAAYSRIGMCNEAVELFSEMLDRGGAPDQVVYVTTITALLSLGRLDDAEDLFWQMPLPNAVAWNVMISGYAQNGCAAEALSFFKEMRSRRVKPTRSTLGSVLSAAANLMALNEGRQVHSEAIRFGLDSNVFVGSSLVNLYAKCFQIEDARKVFDFTDVRNTVMWNAMLSGCVQNGYAEEVMHLFFDMKRLDSDPDDCTFVNVLGACGCLENLSMGRQLHAFAVKNSSVSNLFVGNAVLDMYAKCGELSDAKRQFKHMPIRDIVSWNAIIAGFAHNEEEDGALSLFQRMMMMDEVLPDEISLATVLSACSNLQAFEEGRQIHCLSIKSNLNSNLYVASSLVDLYAKHGEIEAAKRVYVQMHQRSMVSTNALIAGLVQNNIEEEAIEMFRQIQVANIEPSEFTFASILPACASPSRSIMGKQVHCHLLKSGLLYNCSFLRISLLDMYLNSGEIDDGKKLFWEMPKKSNMVLWTAIISGHAQIGYSADALLFFGAMHSYNVKYDESTFASVLKACADLVALRDGRVVHSLIIRTGFGSYKHTSIGLIDMYSKCGDVGASLQVFQELKNKEDIILWNSMIVSFAKNGFAEEALLLFQQMEQLDIKPDEITFLGVLTACSHTGLVSEGRSFFRSMITEYGISPRVDHYACMIDILGRSGQLKEAEEFIDKLPFEPDSVIWATLLAACRMHDDEIRGKRAADKLIELEPQNSSPYVLLSNIYSASGDWNGAKKVRKAMRERGVKKSPGFSWITVGNETVSFVAGDKLHPDAIKIYGTLTDLTVEMKEDYFDLPSLGEVVG</sequence>
<evidence type="ECO:0000256" key="3">
    <source>
        <dbReference type="SAM" id="MobiDB-lite"/>
    </source>
</evidence>
<feature type="compositionally biased region" description="Polar residues" evidence="3">
    <location>
        <begin position="14"/>
        <end position="28"/>
    </location>
</feature>
<feature type="repeat" description="PPR" evidence="2">
    <location>
        <begin position="296"/>
        <end position="330"/>
    </location>
</feature>
<dbReference type="GO" id="GO:0009451">
    <property type="term" value="P:RNA modification"/>
    <property type="evidence" value="ECO:0007669"/>
    <property type="project" value="InterPro"/>
</dbReference>
<dbReference type="PANTHER" id="PTHR47926:SF441">
    <property type="entry name" value="PENTATRICOPEPTIDE REPEAT-CONTAINING PROTEIN"/>
    <property type="match status" value="1"/>
</dbReference>
<name>A0AAQ3KJF5_9LILI</name>
<feature type="repeat" description="PPR" evidence="2">
    <location>
        <begin position="805"/>
        <end position="839"/>
    </location>
</feature>
<protein>
    <submittedName>
        <fullName evidence="4">Pentatricopeptide repeat-containing protein</fullName>
    </submittedName>
</protein>
<dbReference type="EMBL" id="CP136894">
    <property type="protein sequence ID" value="WOL08093.1"/>
    <property type="molecule type" value="Genomic_DNA"/>
</dbReference>
<evidence type="ECO:0000256" key="1">
    <source>
        <dbReference type="ARBA" id="ARBA00022737"/>
    </source>
</evidence>
<accession>A0AAQ3KJF5</accession>
<evidence type="ECO:0000256" key="2">
    <source>
        <dbReference type="PROSITE-ProRule" id="PRU00708"/>
    </source>
</evidence>
<keyword evidence="1" id="KW-0677">Repeat</keyword>
<dbReference type="Pfam" id="PF20431">
    <property type="entry name" value="E_motif"/>
    <property type="match status" value="1"/>
</dbReference>
<keyword evidence="5" id="KW-1185">Reference proteome</keyword>
<feature type="repeat" description="PPR" evidence="2">
    <location>
        <begin position="498"/>
        <end position="533"/>
    </location>
</feature>
<dbReference type="Gene3D" id="1.25.40.10">
    <property type="entry name" value="Tetratricopeptide repeat domain"/>
    <property type="match status" value="6"/>
</dbReference>
<dbReference type="Proteomes" id="UP001327560">
    <property type="component" value="Chromosome 5"/>
</dbReference>
<evidence type="ECO:0000313" key="5">
    <source>
        <dbReference type="Proteomes" id="UP001327560"/>
    </source>
</evidence>
<organism evidence="4 5">
    <name type="scientific">Canna indica</name>
    <name type="common">Indian-shot</name>
    <dbReference type="NCBI Taxonomy" id="4628"/>
    <lineage>
        <taxon>Eukaryota</taxon>
        <taxon>Viridiplantae</taxon>
        <taxon>Streptophyta</taxon>
        <taxon>Embryophyta</taxon>
        <taxon>Tracheophyta</taxon>
        <taxon>Spermatophyta</taxon>
        <taxon>Magnoliopsida</taxon>
        <taxon>Liliopsida</taxon>
        <taxon>Zingiberales</taxon>
        <taxon>Cannaceae</taxon>
        <taxon>Canna</taxon>
    </lineage>
</organism>
<dbReference type="InterPro" id="IPR002885">
    <property type="entry name" value="PPR_rpt"/>
</dbReference>
<dbReference type="AlphaFoldDB" id="A0AAQ3KJF5"/>
<reference evidence="4 5" key="1">
    <citation type="submission" date="2023-10" db="EMBL/GenBank/DDBJ databases">
        <title>Chromosome-scale genome assembly provides insights into flower coloration mechanisms of Canna indica.</title>
        <authorList>
            <person name="Li C."/>
        </authorList>
    </citation>
    <scope>NUCLEOTIDE SEQUENCE [LARGE SCALE GENOMIC DNA]</scope>
    <source>
        <tissue evidence="4">Flower</tissue>
    </source>
</reference>